<evidence type="ECO:0000313" key="12">
    <source>
        <dbReference type="Proteomes" id="UP000727407"/>
    </source>
</evidence>
<accession>A0A8J4UEE1</accession>
<keyword evidence="8" id="KW-0539">Nucleus</keyword>
<dbReference type="GO" id="GO:0000981">
    <property type="term" value="F:DNA-binding transcription factor activity, RNA polymerase II-specific"/>
    <property type="evidence" value="ECO:0007669"/>
    <property type="project" value="TreeGrafter"/>
</dbReference>
<dbReference type="GO" id="GO:0007283">
    <property type="term" value="P:spermatogenesis"/>
    <property type="evidence" value="ECO:0007669"/>
    <property type="project" value="UniProtKB-KW"/>
</dbReference>
<dbReference type="PANTHER" id="PTHR15402:SF2">
    <property type="entry name" value="TRANSCRIPTION FACTOR LIKE 5"/>
    <property type="match status" value="1"/>
</dbReference>
<proteinExistence type="predicted"/>
<dbReference type="AlphaFoldDB" id="A0A8J4UEE1"/>
<keyword evidence="7" id="KW-0804">Transcription</keyword>
<dbReference type="GO" id="GO:0030154">
    <property type="term" value="P:cell differentiation"/>
    <property type="evidence" value="ECO:0007669"/>
    <property type="project" value="UniProtKB-KW"/>
</dbReference>
<reference evidence="11" key="1">
    <citation type="submission" date="2020-07" db="EMBL/GenBank/DDBJ databases">
        <title>Clarias magur genome sequencing, assembly and annotation.</title>
        <authorList>
            <person name="Kushwaha B."/>
            <person name="Kumar R."/>
            <person name="Das P."/>
            <person name="Joshi C.G."/>
            <person name="Kumar D."/>
            <person name="Nagpure N.S."/>
            <person name="Pandey M."/>
            <person name="Agarwal S."/>
            <person name="Srivastava S."/>
            <person name="Singh M."/>
            <person name="Sahoo L."/>
            <person name="Jayasankar P."/>
            <person name="Meher P.K."/>
            <person name="Koringa P.G."/>
            <person name="Iquebal M.A."/>
            <person name="Das S.P."/>
            <person name="Bit A."/>
            <person name="Patnaik S."/>
            <person name="Patel N."/>
            <person name="Shah T.M."/>
            <person name="Hinsu A."/>
            <person name="Jena J.K."/>
        </authorList>
    </citation>
    <scope>NUCLEOTIDE SEQUENCE</scope>
    <source>
        <strain evidence="11">CIFAMagur01</strain>
        <tissue evidence="11">Testis</tissue>
    </source>
</reference>
<evidence type="ECO:0000256" key="1">
    <source>
        <dbReference type="ARBA" id="ARBA00004123"/>
    </source>
</evidence>
<dbReference type="GO" id="GO:0046983">
    <property type="term" value="F:protein dimerization activity"/>
    <property type="evidence" value="ECO:0007669"/>
    <property type="project" value="InterPro"/>
</dbReference>
<evidence type="ECO:0000313" key="11">
    <source>
        <dbReference type="EMBL" id="KAF5904926.1"/>
    </source>
</evidence>
<dbReference type="Pfam" id="PF00010">
    <property type="entry name" value="HLH"/>
    <property type="match status" value="1"/>
</dbReference>
<evidence type="ECO:0000256" key="3">
    <source>
        <dbReference type="ARBA" id="ARBA00022782"/>
    </source>
</evidence>
<dbReference type="FunFam" id="4.10.280.10:FF:000057">
    <property type="entry name" value="transcription factor-like 5 protein-like"/>
    <property type="match status" value="1"/>
</dbReference>
<comment type="subcellular location">
    <subcellularLocation>
        <location evidence="1">Nucleus</location>
    </subcellularLocation>
</comment>
<feature type="domain" description="BHLH" evidence="10">
    <location>
        <begin position="368"/>
        <end position="418"/>
    </location>
</feature>
<keyword evidence="5" id="KW-0805">Transcription regulation</keyword>
<dbReference type="PANTHER" id="PTHR15402">
    <property type="entry name" value="TRANSCRIPTION FACTOR-LIKE 5 PROTEIN"/>
    <property type="match status" value="1"/>
</dbReference>
<keyword evidence="4" id="KW-0744">Spermatogenesis</keyword>
<evidence type="ECO:0000256" key="4">
    <source>
        <dbReference type="ARBA" id="ARBA00022871"/>
    </source>
</evidence>
<protein>
    <submittedName>
        <fullName evidence="11">Transcription factor-like 5 protein</fullName>
    </submittedName>
</protein>
<dbReference type="OrthoDB" id="9946078at2759"/>
<feature type="non-terminal residue" evidence="11">
    <location>
        <position position="1"/>
    </location>
</feature>
<dbReference type="Gene3D" id="4.10.280.10">
    <property type="entry name" value="Helix-loop-helix DNA-binding domain"/>
    <property type="match status" value="1"/>
</dbReference>
<dbReference type="GO" id="GO:0000978">
    <property type="term" value="F:RNA polymerase II cis-regulatory region sequence-specific DNA binding"/>
    <property type="evidence" value="ECO:0007669"/>
    <property type="project" value="TreeGrafter"/>
</dbReference>
<evidence type="ECO:0000259" key="10">
    <source>
        <dbReference type="PROSITE" id="PS50888"/>
    </source>
</evidence>
<dbReference type="PROSITE" id="PS50888">
    <property type="entry name" value="BHLH"/>
    <property type="match status" value="1"/>
</dbReference>
<dbReference type="Proteomes" id="UP000727407">
    <property type="component" value="Unassembled WGS sequence"/>
</dbReference>
<dbReference type="InterPro" id="IPR039583">
    <property type="entry name" value="TCFL5/SOLH1/2"/>
</dbReference>
<dbReference type="SUPFAM" id="SSF47459">
    <property type="entry name" value="HLH, helix-loop-helix DNA-binding domain"/>
    <property type="match status" value="1"/>
</dbReference>
<feature type="compositionally biased region" description="Polar residues" evidence="9">
    <location>
        <begin position="107"/>
        <end position="118"/>
    </location>
</feature>
<comment type="caution">
    <text evidence="11">The sequence shown here is derived from an EMBL/GenBank/DDBJ whole genome shotgun (WGS) entry which is preliminary data.</text>
</comment>
<evidence type="ECO:0000256" key="2">
    <source>
        <dbReference type="ARBA" id="ARBA00022473"/>
    </source>
</evidence>
<dbReference type="SMART" id="SM00353">
    <property type="entry name" value="HLH"/>
    <property type="match status" value="1"/>
</dbReference>
<keyword evidence="12" id="KW-1185">Reference proteome</keyword>
<feature type="region of interest" description="Disordered" evidence="9">
    <location>
        <begin position="99"/>
        <end position="123"/>
    </location>
</feature>
<dbReference type="InterPro" id="IPR036638">
    <property type="entry name" value="HLH_DNA-bd_sf"/>
</dbReference>
<dbReference type="EMBL" id="QNUK01000051">
    <property type="protein sequence ID" value="KAF5904926.1"/>
    <property type="molecule type" value="Genomic_DNA"/>
</dbReference>
<dbReference type="InterPro" id="IPR011598">
    <property type="entry name" value="bHLH_dom"/>
</dbReference>
<evidence type="ECO:0000256" key="8">
    <source>
        <dbReference type="ARBA" id="ARBA00023242"/>
    </source>
</evidence>
<organism evidence="11 12">
    <name type="scientific">Clarias magur</name>
    <name type="common">Asian catfish</name>
    <name type="synonym">Macropteronotus magur</name>
    <dbReference type="NCBI Taxonomy" id="1594786"/>
    <lineage>
        <taxon>Eukaryota</taxon>
        <taxon>Metazoa</taxon>
        <taxon>Chordata</taxon>
        <taxon>Craniata</taxon>
        <taxon>Vertebrata</taxon>
        <taxon>Euteleostomi</taxon>
        <taxon>Actinopterygii</taxon>
        <taxon>Neopterygii</taxon>
        <taxon>Teleostei</taxon>
        <taxon>Ostariophysi</taxon>
        <taxon>Siluriformes</taxon>
        <taxon>Clariidae</taxon>
        <taxon>Clarias</taxon>
    </lineage>
</organism>
<sequence length="464" mass="51712">MNTCKTSYATPPLGQYAPEPVSVTISQKGCDQTQVVSSDFNIMEMTEVEYTHIQHLIQSHMESRDGAEEIRINPSSSTDRDTENSKVCPSSYVPSACQVDASSSSSLPTNAQFVSEPSNDGHEDDQEVKMLLYTDPNCISSLGPSTPTSNSEVPSFILAKVRGAMEVVRERIDHRRVPPLGLRPNPPARVCLEKRFDCDSCDLTKKEESQAAIMKTFLSMLHNSTDIPGIVMHSQPEKWSKAEKTGAAECARPCTGNQGSLGHFSQLLESSNLPQDIASKNLSVNRSADSVSRSPCIIFTDTASEEQIMNIENEVELKVVNRVRTRGARILQAQDPNIMHGSGQWRSGCVLPDRKPVKRTRCPSDISQRKERHNLKERDRRRRIRLCCDELNMLVPFCYSETDKATTLQWTTAYLKYIQEIYGDSLKQNFENTFCGKTGVRIKPRCPDDVAGSQNSELGTKGLK</sequence>
<keyword evidence="6" id="KW-0238">DNA-binding</keyword>
<keyword evidence="3" id="KW-0221">Differentiation</keyword>
<evidence type="ECO:0000256" key="9">
    <source>
        <dbReference type="SAM" id="MobiDB-lite"/>
    </source>
</evidence>
<evidence type="ECO:0000256" key="6">
    <source>
        <dbReference type="ARBA" id="ARBA00023125"/>
    </source>
</evidence>
<name>A0A8J4UEE1_CLAMG</name>
<keyword evidence="2" id="KW-0217">Developmental protein</keyword>
<dbReference type="GO" id="GO:0005634">
    <property type="term" value="C:nucleus"/>
    <property type="evidence" value="ECO:0007669"/>
    <property type="project" value="UniProtKB-SubCell"/>
</dbReference>
<gene>
    <name evidence="11" type="primary">tcfl5</name>
    <name evidence="11" type="ORF">DAT39_005419</name>
</gene>
<evidence type="ECO:0000256" key="5">
    <source>
        <dbReference type="ARBA" id="ARBA00023015"/>
    </source>
</evidence>
<evidence type="ECO:0000256" key="7">
    <source>
        <dbReference type="ARBA" id="ARBA00023163"/>
    </source>
</evidence>